<dbReference type="Pfam" id="PF00126">
    <property type="entry name" value="HTH_1"/>
    <property type="match status" value="1"/>
</dbReference>
<dbReference type="CDD" id="cd08414">
    <property type="entry name" value="PBP2_LTTR_aromatics_like"/>
    <property type="match status" value="1"/>
</dbReference>
<dbReference type="GO" id="GO:0032993">
    <property type="term" value="C:protein-DNA complex"/>
    <property type="evidence" value="ECO:0007669"/>
    <property type="project" value="TreeGrafter"/>
</dbReference>
<keyword evidence="4" id="KW-0804">Transcription</keyword>
<organism evidence="6 7">
    <name type="scientific">Sporomusa termitida</name>
    <dbReference type="NCBI Taxonomy" id="2377"/>
    <lineage>
        <taxon>Bacteria</taxon>
        <taxon>Bacillati</taxon>
        <taxon>Bacillota</taxon>
        <taxon>Negativicutes</taxon>
        <taxon>Selenomonadales</taxon>
        <taxon>Sporomusaceae</taxon>
        <taxon>Sporomusa</taxon>
    </lineage>
</organism>
<dbReference type="InterPro" id="IPR000847">
    <property type="entry name" value="LysR_HTH_N"/>
</dbReference>
<protein>
    <submittedName>
        <fullName evidence="6">HTH-type transcriptional regulator GltC</fullName>
    </submittedName>
</protein>
<evidence type="ECO:0000256" key="2">
    <source>
        <dbReference type="ARBA" id="ARBA00023015"/>
    </source>
</evidence>
<dbReference type="KEGG" id="sted:SPTER_28340"/>
<dbReference type="GO" id="GO:0003700">
    <property type="term" value="F:DNA-binding transcription factor activity"/>
    <property type="evidence" value="ECO:0007669"/>
    <property type="project" value="InterPro"/>
</dbReference>
<dbReference type="FunFam" id="1.10.10.10:FF:000001">
    <property type="entry name" value="LysR family transcriptional regulator"/>
    <property type="match status" value="1"/>
</dbReference>
<evidence type="ECO:0000313" key="7">
    <source>
        <dbReference type="Proteomes" id="UP000320776"/>
    </source>
</evidence>
<proteinExistence type="inferred from homology"/>
<dbReference type="PRINTS" id="PR00039">
    <property type="entry name" value="HTHLYSR"/>
</dbReference>
<dbReference type="Gene3D" id="3.40.190.10">
    <property type="entry name" value="Periplasmic binding protein-like II"/>
    <property type="match status" value="2"/>
</dbReference>
<reference evidence="6 7" key="1">
    <citation type="submission" date="2019-02" db="EMBL/GenBank/DDBJ databases">
        <title>Closed genome of Sporomusa termitida DSM 4440.</title>
        <authorList>
            <person name="Poehlein A."/>
            <person name="Daniel R."/>
        </authorList>
    </citation>
    <scope>NUCLEOTIDE SEQUENCE [LARGE SCALE GENOMIC DNA]</scope>
    <source>
        <strain evidence="6 7">DSM 4440</strain>
    </source>
</reference>
<feature type="domain" description="HTH lysR-type" evidence="5">
    <location>
        <begin position="1"/>
        <end position="58"/>
    </location>
</feature>
<dbReference type="InterPro" id="IPR005119">
    <property type="entry name" value="LysR_subst-bd"/>
</dbReference>
<dbReference type="PANTHER" id="PTHR30346">
    <property type="entry name" value="TRANSCRIPTIONAL DUAL REGULATOR HCAR-RELATED"/>
    <property type="match status" value="1"/>
</dbReference>
<accession>A0A517DVT2</accession>
<dbReference type="AlphaFoldDB" id="A0A517DVT2"/>
<dbReference type="RefSeq" id="WP_144350939.1">
    <property type="nucleotide sequence ID" value="NZ_CP036259.1"/>
</dbReference>
<comment type="similarity">
    <text evidence="1">Belongs to the LysR transcriptional regulatory family.</text>
</comment>
<dbReference type="Proteomes" id="UP000320776">
    <property type="component" value="Chromosome"/>
</dbReference>
<keyword evidence="7" id="KW-1185">Reference proteome</keyword>
<evidence type="ECO:0000256" key="4">
    <source>
        <dbReference type="ARBA" id="ARBA00023163"/>
    </source>
</evidence>
<sequence length="297" mass="33388">MDIQKLKYFVSVAESLSFTEAAAQHGISQSAISQQISELEKQLDTQLIVRNKRPLQLSWAGKILLEESHALIAAANEALKKIQLAARGMTGYLKVGFLGGIEKVFLPQAVRDFRKNFPSIHVSLHQYNWAEINEALMREELDIGFTLSHNLEKFPDLIGKSLRSDVLCAAIHINHPLASQEMINVADLANESFVLFTRKADYLLNDLTYQICSENGFTPNVVNQSRDLSALLFMVEASLGIMIVPGPVREVASPDLRLIELNTRHKHFDVMVVWNRNNLNTSIPVFVKHLTSYPLPK</sequence>
<dbReference type="Gene3D" id="1.10.10.10">
    <property type="entry name" value="Winged helix-like DNA-binding domain superfamily/Winged helix DNA-binding domain"/>
    <property type="match status" value="1"/>
</dbReference>
<dbReference type="PROSITE" id="PS50931">
    <property type="entry name" value="HTH_LYSR"/>
    <property type="match status" value="1"/>
</dbReference>
<dbReference type="GO" id="GO:0003677">
    <property type="term" value="F:DNA binding"/>
    <property type="evidence" value="ECO:0007669"/>
    <property type="project" value="UniProtKB-KW"/>
</dbReference>
<dbReference type="InterPro" id="IPR036388">
    <property type="entry name" value="WH-like_DNA-bd_sf"/>
</dbReference>
<dbReference type="SUPFAM" id="SSF46785">
    <property type="entry name" value="Winged helix' DNA-binding domain"/>
    <property type="match status" value="1"/>
</dbReference>
<evidence type="ECO:0000256" key="1">
    <source>
        <dbReference type="ARBA" id="ARBA00009437"/>
    </source>
</evidence>
<dbReference type="PANTHER" id="PTHR30346:SF0">
    <property type="entry name" value="HCA OPERON TRANSCRIPTIONAL ACTIVATOR HCAR"/>
    <property type="match status" value="1"/>
</dbReference>
<keyword evidence="3" id="KW-0238">DNA-binding</keyword>
<evidence type="ECO:0000313" key="6">
    <source>
        <dbReference type="EMBL" id="QDR81451.1"/>
    </source>
</evidence>
<evidence type="ECO:0000259" key="5">
    <source>
        <dbReference type="PROSITE" id="PS50931"/>
    </source>
</evidence>
<dbReference type="SUPFAM" id="SSF53850">
    <property type="entry name" value="Periplasmic binding protein-like II"/>
    <property type="match status" value="1"/>
</dbReference>
<dbReference type="OrthoDB" id="108771at2"/>
<evidence type="ECO:0000256" key="3">
    <source>
        <dbReference type="ARBA" id="ARBA00023125"/>
    </source>
</evidence>
<gene>
    <name evidence="6" type="primary">gltC_6</name>
    <name evidence="6" type="ORF">SPTER_28340</name>
</gene>
<dbReference type="InterPro" id="IPR036390">
    <property type="entry name" value="WH_DNA-bd_sf"/>
</dbReference>
<dbReference type="Pfam" id="PF03466">
    <property type="entry name" value="LysR_substrate"/>
    <property type="match status" value="1"/>
</dbReference>
<keyword evidence="2" id="KW-0805">Transcription regulation</keyword>
<dbReference type="EMBL" id="CP036259">
    <property type="protein sequence ID" value="QDR81451.1"/>
    <property type="molecule type" value="Genomic_DNA"/>
</dbReference>
<name>A0A517DVT2_9FIRM</name>